<keyword evidence="7 9" id="KW-0807">Transducer</keyword>
<dbReference type="GO" id="GO:0006935">
    <property type="term" value="P:chemotaxis"/>
    <property type="evidence" value="ECO:0007669"/>
    <property type="project" value="UniProtKB-ARBA"/>
</dbReference>
<evidence type="ECO:0000256" key="9">
    <source>
        <dbReference type="PROSITE-ProRule" id="PRU00284"/>
    </source>
</evidence>
<feature type="transmembrane region" description="Helical" evidence="10">
    <location>
        <begin position="106"/>
        <end position="123"/>
    </location>
</feature>
<reference evidence="13" key="1">
    <citation type="submission" date="2016-10" db="EMBL/GenBank/DDBJ databases">
        <authorList>
            <person name="Varghese N."/>
            <person name="Submissions S."/>
        </authorList>
    </citation>
    <scope>NUCLEOTIDE SEQUENCE [LARGE SCALE GENOMIC DNA]</scope>
    <source>
        <strain evidence="13">LMG 24016</strain>
    </source>
</reference>
<comment type="subcellular location">
    <subcellularLocation>
        <location evidence="1">Cell membrane</location>
        <topology evidence="1">Multi-pass membrane protein</topology>
    </subcellularLocation>
</comment>
<evidence type="ECO:0000256" key="6">
    <source>
        <dbReference type="ARBA" id="ARBA00023136"/>
    </source>
</evidence>
<sequence length="516" mass="55231">MVATLTMTATQLFGSLAMPTSLSPLQQHYRKADRIMLGVIWLMVLFSLGLAAWHGTWGQALLVGGGTAVVVSVLNQLISGQRLLRCVMGAAFMVMSALHINQAGGMLEMHFGIFALLAVLVYYRDWLPIVVAALVIAVHHLSFFALQAQGVDVFVLPSGSWPIIFLHALYVVVESAILIYLALQSHAEAVEGAALMQAAEKLTENDDQIDLSYRSSAQGKVSQGFNHFLGTLDELVGEVIKDTQSLQQMGDSLLQATGQLRTGADQQQGEIIYMSSAMLQMSSAIDEVAGHADGAATAAQTANQQAAEGSRSVNHVRSEIGKLATQIDVTESEVQALAAQSEQIGKVLEVIRSIADQTNLLALNAAIEAARAGEHGRGFAVVADEVRNLAQKTALSTAEIQQIISGLQQGSRQAAAAMQESRDSVRSCVQDSQATAELLGAVAQDINAITQMNELIAAATHEQAATSAEVSQHLHSVQQVAEQTFSDAQKLNNDGQQLSKLAERLNNLSRRFRVSR</sequence>
<dbReference type="GO" id="GO:0005886">
    <property type="term" value="C:plasma membrane"/>
    <property type="evidence" value="ECO:0007669"/>
    <property type="project" value="UniProtKB-SubCell"/>
</dbReference>
<feature type="transmembrane region" description="Helical" evidence="10">
    <location>
        <begin position="35"/>
        <end position="54"/>
    </location>
</feature>
<dbReference type="GO" id="GO:0007165">
    <property type="term" value="P:signal transduction"/>
    <property type="evidence" value="ECO:0007669"/>
    <property type="project" value="UniProtKB-KW"/>
</dbReference>
<gene>
    <name evidence="12" type="ORF">SAMN05216206_1744</name>
</gene>
<dbReference type="FunFam" id="1.10.287.950:FF:000001">
    <property type="entry name" value="Methyl-accepting chemotaxis sensory transducer"/>
    <property type="match status" value="1"/>
</dbReference>
<dbReference type="Gene3D" id="1.10.287.950">
    <property type="entry name" value="Methyl-accepting chemotaxis protein"/>
    <property type="match status" value="1"/>
</dbReference>
<dbReference type="SUPFAM" id="SSF58104">
    <property type="entry name" value="Methyl-accepting chemotaxis protein (MCP) signaling domain"/>
    <property type="match status" value="1"/>
</dbReference>
<dbReference type="InterPro" id="IPR004089">
    <property type="entry name" value="MCPsignal_dom"/>
</dbReference>
<dbReference type="PANTHER" id="PTHR32089">
    <property type="entry name" value="METHYL-ACCEPTING CHEMOTAXIS PROTEIN MCPB"/>
    <property type="match status" value="1"/>
</dbReference>
<evidence type="ECO:0000256" key="1">
    <source>
        <dbReference type="ARBA" id="ARBA00004651"/>
    </source>
</evidence>
<name>A0A1I3G1Z7_9PSED</name>
<dbReference type="CDD" id="cd11386">
    <property type="entry name" value="MCP_signal"/>
    <property type="match status" value="1"/>
</dbReference>
<accession>A0A1I3G1Z7</accession>
<proteinExistence type="inferred from homology"/>
<dbReference type="EMBL" id="FOQL01000001">
    <property type="protein sequence ID" value="SFI17490.1"/>
    <property type="molecule type" value="Genomic_DNA"/>
</dbReference>
<keyword evidence="2" id="KW-1003">Cell membrane</keyword>
<protein>
    <submittedName>
        <fullName evidence="12">Methyl-accepting chemotaxis protein</fullName>
    </submittedName>
</protein>
<comment type="similarity">
    <text evidence="8">Belongs to the methyl-accepting chemotaxis (MCP) protein family.</text>
</comment>
<keyword evidence="13" id="KW-1185">Reference proteome</keyword>
<keyword evidence="4 10" id="KW-0812">Transmembrane</keyword>
<dbReference type="Pfam" id="PF00015">
    <property type="entry name" value="MCPsignal"/>
    <property type="match status" value="1"/>
</dbReference>
<keyword evidence="6 10" id="KW-0472">Membrane</keyword>
<evidence type="ECO:0000259" key="11">
    <source>
        <dbReference type="PROSITE" id="PS50111"/>
    </source>
</evidence>
<evidence type="ECO:0000256" key="5">
    <source>
        <dbReference type="ARBA" id="ARBA00022989"/>
    </source>
</evidence>
<evidence type="ECO:0000313" key="12">
    <source>
        <dbReference type="EMBL" id="SFI17490.1"/>
    </source>
</evidence>
<evidence type="ECO:0000256" key="3">
    <source>
        <dbReference type="ARBA" id="ARBA00022481"/>
    </source>
</evidence>
<feature type="domain" description="Methyl-accepting transducer" evidence="11">
    <location>
        <begin position="242"/>
        <end position="478"/>
    </location>
</feature>
<dbReference type="PROSITE" id="PS50111">
    <property type="entry name" value="CHEMOTAXIS_TRANSDUC_2"/>
    <property type="match status" value="1"/>
</dbReference>
<dbReference type="STRING" id="425504.SAMN05216206_1744"/>
<organism evidence="12 13">
    <name type="scientific">Pseudomonas guineae</name>
    <dbReference type="NCBI Taxonomy" id="425504"/>
    <lineage>
        <taxon>Bacteria</taxon>
        <taxon>Pseudomonadati</taxon>
        <taxon>Pseudomonadota</taxon>
        <taxon>Gammaproteobacteria</taxon>
        <taxon>Pseudomonadales</taxon>
        <taxon>Pseudomonadaceae</taxon>
        <taxon>Pseudomonas</taxon>
    </lineage>
</organism>
<dbReference type="Proteomes" id="UP000243606">
    <property type="component" value="Unassembled WGS sequence"/>
</dbReference>
<evidence type="ECO:0000256" key="7">
    <source>
        <dbReference type="ARBA" id="ARBA00023224"/>
    </source>
</evidence>
<feature type="transmembrane region" description="Helical" evidence="10">
    <location>
        <begin position="160"/>
        <end position="183"/>
    </location>
</feature>
<feature type="transmembrane region" description="Helical" evidence="10">
    <location>
        <begin position="130"/>
        <end position="148"/>
    </location>
</feature>
<dbReference type="PANTHER" id="PTHR32089:SF112">
    <property type="entry name" value="LYSOZYME-LIKE PROTEIN-RELATED"/>
    <property type="match status" value="1"/>
</dbReference>
<evidence type="ECO:0000256" key="10">
    <source>
        <dbReference type="SAM" id="Phobius"/>
    </source>
</evidence>
<evidence type="ECO:0000256" key="4">
    <source>
        <dbReference type="ARBA" id="ARBA00022692"/>
    </source>
</evidence>
<evidence type="ECO:0000256" key="8">
    <source>
        <dbReference type="ARBA" id="ARBA00029447"/>
    </source>
</evidence>
<keyword evidence="3" id="KW-0488">Methylation</keyword>
<dbReference type="AlphaFoldDB" id="A0A1I3G1Z7"/>
<dbReference type="SMART" id="SM00283">
    <property type="entry name" value="MA"/>
    <property type="match status" value="1"/>
</dbReference>
<evidence type="ECO:0000256" key="2">
    <source>
        <dbReference type="ARBA" id="ARBA00022475"/>
    </source>
</evidence>
<evidence type="ECO:0000313" key="13">
    <source>
        <dbReference type="Proteomes" id="UP000243606"/>
    </source>
</evidence>
<keyword evidence="5 10" id="KW-1133">Transmembrane helix</keyword>